<evidence type="ECO:0000256" key="2">
    <source>
        <dbReference type="ARBA" id="ARBA00022723"/>
    </source>
</evidence>
<proteinExistence type="predicted"/>
<sequence length="401" mass="44696">MDCLQALIALCDDGTIPQDDYDPEDLKAEEQRETTELERAMRASVCSICKKSTSSVARCHWPINKATGDLKEEDPNAHACCAKCLTSRYVFKKITITSRVAISCLKKGCTREIHQDRLVSDAGLKPALAHWMLGFTEVTVGNARRDNTVRELKRAREEEPEITDEERERLTVIMDHMDHDKFAYLVDQLPGVDFIWLLDNIDCGTVEMILDRREHEDTVPKRRRRRLDKKGVTNLVEDRLKMETTYVCGICCEEAATALGVPCVQTGGGGDAPSEQHLFCGSCIRGHATAAAQEQPTIVRAGLGLRCMADNCTGVLIYAHVEPLLEAGVRELLEEKIAAAALAAAAVNVERCQRCPFAAIVDLPIGEQQTFACRRCAFEYCRYGSYDETLAVFIENFLIDC</sequence>
<reference evidence="6" key="2">
    <citation type="submission" date="2022-06" db="UniProtKB">
        <authorList>
            <consortium name="EnsemblMetazoa"/>
        </authorList>
    </citation>
    <scope>IDENTIFICATION</scope>
    <source>
        <strain evidence="6">PS312</strain>
    </source>
</reference>
<evidence type="ECO:0000256" key="3">
    <source>
        <dbReference type="ARBA" id="ARBA00022771"/>
    </source>
</evidence>
<dbReference type="InterPro" id="IPR013083">
    <property type="entry name" value="Znf_RING/FYVE/PHD"/>
</dbReference>
<gene>
    <name evidence="6" type="primary">WBGene00274267</name>
</gene>
<dbReference type="Proteomes" id="UP000005239">
    <property type="component" value="Unassembled WGS sequence"/>
</dbReference>
<dbReference type="EnsemblMetazoa" id="PPA35898.1">
    <property type="protein sequence ID" value="PPA35898.1"/>
    <property type="gene ID" value="WBGene00274267"/>
</dbReference>
<evidence type="ECO:0000313" key="7">
    <source>
        <dbReference type="Proteomes" id="UP000005239"/>
    </source>
</evidence>
<keyword evidence="3" id="KW-0863">Zinc-finger</keyword>
<evidence type="ECO:0000313" key="6">
    <source>
        <dbReference type="EnsemblMetazoa" id="PPA35898.1"/>
    </source>
</evidence>
<accession>A0A8R1YQE4</accession>
<organism evidence="6 7">
    <name type="scientific">Pristionchus pacificus</name>
    <name type="common">Parasitic nematode worm</name>
    <dbReference type="NCBI Taxonomy" id="54126"/>
    <lineage>
        <taxon>Eukaryota</taxon>
        <taxon>Metazoa</taxon>
        <taxon>Ecdysozoa</taxon>
        <taxon>Nematoda</taxon>
        <taxon>Chromadorea</taxon>
        <taxon>Rhabditida</taxon>
        <taxon>Rhabditina</taxon>
        <taxon>Diplogasteromorpha</taxon>
        <taxon>Diplogasteroidea</taxon>
        <taxon>Neodiplogasteridae</taxon>
        <taxon>Pristionchus</taxon>
    </lineage>
</organism>
<accession>A0A2A6BM07</accession>
<keyword evidence="4" id="KW-0833">Ubl conjugation pathway</keyword>
<dbReference type="Gene3D" id="3.30.40.10">
    <property type="entry name" value="Zinc/RING finger domain, C3HC4 (zinc finger)"/>
    <property type="match status" value="1"/>
</dbReference>
<evidence type="ECO:0000256" key="1">
    <source>
        <dbReference type="ARBA" id="ARBA00004906"/>
    </source>
</evidence>
<dbReference type="PANTHER" id="PTHR22770">
    <property type="entry name" value="UBIQUITIN CONJUGATING ENZYME 7 INTERACTING PROTEIN-RELATED"/>
    <property type="match status" value="1"/>
</dbReference>
<keyword evidence="2" id="KW-0479">Metal-binding</keyword>
<reference evidence="7" key="1">
    <citation type="journal article" date="2008" name="Nat. Genet.">
        <title>The Pristionchus pacificus genome provides a unique perspective on nematode lifestyle and parasitism.</title>
        <authorList>
            <person name="Dieterich C."/>
            <person name="Clifton S.W."/>
            <person name="Schuster L.N."/>
            <person name="Chinwalla A."/>
            <person name="Delehaunty K."/>
            <person name="Dinkelacker I."/>
            <person name="Fulton L."/>
            <person name="Fulton R."/>
            <person name="Godfrey J."/>
            <person name="Minx P."/>
            <person name="Mitreva M."/>
            <person name="Roeseler W."/>
            <person name="Tian H."/>
            <person name="Witte H."/>
            <person name="Yang S.P."/>
            <person name="Wilson R.K."/>
            <person name="Sommer R.J."/>
        </authorList>
    </citation>
    <scope>NUCLEOTIDE SEQUENCE [LARGE SCALE GENOMIC DNA]</scope>
    <source>
        <strain evidence="7">PS312</strain>
    </source>
</reference>
<evidence type="ECO:0000256" key="5">
    <source>
        <dbReference type="ARBA" id="ARBA00022833"/>
    </source>
</evidence>
<dbReference type="PANTHER" id="PTHR22770:SF47">
    <property type="entry name" value="E3 UBIQUITIN-PROTEIN LIGASE RNF216"/>
    <property type="match status" value="1"/>
</dbReference>
<dbReference type="GO" id="GO:0008270">
    <property type="term" value="F:zinc ion binding"/>
    <property type="evidence" value="ECO:0007669"/>
    <property type="project" value="UniProtKB-KW"/>
</dbReference>
<dbReference type="InterPro" id="IPR051628">
    <property type="entry name" value="LUBAC_E3_Ligases"/>
</dbReference>
<comment type="pathway">
    <text evidence="1">Protein modification; protein ubiquitination.</text>
</comment>
<protein>
    <submittedName>
        <fullName evidence="6">Uncharacterized protein</fullName>
    </submittedName>
</protein>
<keyword evidence="7" id="KW-1185">Reference proteome</keyword>
<dbReference type="AlphaFoldDB" id="A0A2A6BM07"/>
<evidence type="ECO:0000256" key="4">
    <source>
        <dbReference type="ARBA" id="ARBA00022786"/>
    </source>
</evidence>
<keyword evidence="5" id="KW-0862">Zinc</keyword>
<name>A0A2A6BM07_PRIPA</name>